<dbReference type="AlphaFoldDB" id="A0A7J6H3Q3"/>
<reference evidence="1 2" key="1">
    <citation type="journal article" date="2020" name="bioRxiv">
        <title>Sequence and annotation of 42 cannabis genomes reveals extensive copy number variation in cannabinoid synthesis and pathogen resistance genes.</title>
        <authorList>
            <person name="Mckernan K.J."/>
            <person name="Helbert Y."/>
            <person name="Kane L.T."/>
            <person name="Ebling H."/>
            <person name="Zhang L."/>
            <person name="Liu B."/>
            <person name="Eaton Z."/>
            <person name="Mclaughlin S."/>
            <person name="Kingan S."/>
            <person name="Baybayan P."/>
            <person name="Concepcion G."/>
            <person name="Jordan M."/>
            <person name="Riva A."/>
            <person name="Barbazuk W."/>
            <person name="Harkins T."/>
        </authorList>
    </citation>
    <scope>NUCLEOTIDE SEQUENCE [LARGE SCALE GENOMIC DNA]</scope>
    <source>
        <strain evidence="2">cv. Jamaican Lion 4</strain>
        <tissue evidence="1">Leaf</tissue>
    </source>
</reference>
<accession>A0A7J6H3Q3</accession>
<protein>
    <submittedName>
        <fullName evidence="1">Uncharacterized protein</fullName>
    </submittedName>
</protein>
<proteinExistence type="predicted"/>
<name>A0A7J6H3Q3_CANSA</name>
<keyword evidence="2" id="KW-1185">Reference proteome</keyword>
<dbReference type="Proteomes" id="UP000583929">
    <property type="component" value="Unassembled WGS sequence"/>
</dbReference>
<comment type="caution">
    <text evidence="1">The sequence shown here is derived from an EMBL/GenBank/DDBJ whole genome shotgun (WGS) entry which is preliminary data.</text>
</comment>
<dbReference type="EMBL" id="JAATIQ010000066">
    <property type="protein sequence ID" value="KAF4389857.1"/>
    <property type="molecule type" value="Genomic_DNA"/>
</dbReference>
<organism evidence="1 2">
    <name type="scientific">Cannabis sativa</name>
    <name type="common">Hemp</name>
    <name type="synonym">Marijuana</name>
    <dbReference type="NCBI Taxonomy" id="3483"/>
    <lineage>
        <taxon>Eukaryota</taxon>
        <taxon>Viridiplantae</taxon>
        <taxon>Streptophyta</taxon>
        <taxon>Embryophyta</taxon>
        <taxon>Tracheophyta</taxon>
        <taxon>Spermatophyta</taxon>
        <taxon>Magnoliopsida</taxon>
        <taxon>eudicotyledons</taxon>
        <taxon>Gunneridae</taxon>
        <taxon>Pentapetalae</taxon>
        <taxon>rosids</taxon>
        <taxon>fabids</taxon>
        <taxon>Rosales</taxon>
        <taxon>Cannabaceae</taxon>
        <taxon>Cannabis</taxon>
    </lineage>
</organism>
<gene>
    <name evidence="1" type="ORF">G4B88_024138</name>
</gene>
<sequence length="142" mass="15209">MPPRTAPVTYAISLLRFPIFSWVLHNKARRRGANEALATAYPFDHRSSSTTGIVNRLGIVNGIDRINNNLEQETHIHCGNLLGRCGTSLSALDSSSEAYTESSSSLPSENILPLTGSNGVTASSLNFRACFLKSSLAATTNA</sequence>
<evidence type="ECO:0000313" key="1">
    <source>
        <dbReference type="EMBL" id="KAF4389857.1"/>
    </source>
</evidence>
<evidence type="ECO:0000313" key="2">
    <source>
        <dbReference type="Proteomes" id="UP000583929"/>
    </source>
</evidence>